<dbReference type="EMBL" id="CAJNDS010001112">
    <property type="protein sequence ID" value="CAE7247448.1"/>
    <property type="molecule type" value="Genomic_DNA"/>
</dbReference>
<organism evidence="1 2">
    <name type="scientific">Symbiodinium natans</name>
    <dbReference type="NCBI Taxonomy" id="878477"/>
    <lineage>
        <taxon>Eukaryota</taxon>
        <taxon>Sar</taxon>
        <taxon>Alveolata</taxon>
        <taxon>Dinophyceae</taxon>
        <taxon>Suessiales</taxon>
        <taxon>Symbiodiniaceae</taxon>
        <taxon>Symbiodinium</taxon>
    </lineage>
</organism>
<proteinExistence type="predicted"/>
<evidence type="ECO:0000313" key="1">
    <source>
        <dbReference type="EMBL" id="CAE7247448.1"/>
    </source>
</evidence>
<gene>
    <name evidence="1" type="ORF">SNAT2548_LOCUS11853</name>
</gene>
<keyword evidence="2" id="KW-1185">Reference proteome</keyword>
<sequence length="200" mass="21816">MIPRSFPRLGLPPEVLQKFRNPWVCGHRSFQDALAGNETANDSDAPGWNETHVLNETWVVPEASNASEDVGEDANESVVLDGIDGNLSDWNSSEQANGSNGLLNLHDIVSAGNASANDSDVPSSGLQQVGVQEHFSVSSLPVADIHSDKKPRATNMFLRNTLLLLLLELFRKVCLRRLRAGTRPMFPMKPGTSPKIFGKM</sequence>
<comment type="caution">
    <text evidence="1">The sequence shown here is derived from an EMBL/GenBank/DDBJ whole genome shotgun (WGS) entry which is preliminary data.</text>
</comment>
<evidence type="ECO:0000313" key="2">
    <source>
        <dbReference type="Proteomes" id="UP000604046"/>
    </source>
</evidence>
<protein>
    <submittedName>
        <fullName evidence="1">Uncharacterized protein</fullName>
    </submittedName>
</protein>
<name>A0A812LIZ7_9DINO</name>
<dbReference type="Proteomes" id="UP000604046">
    <property type="component" value="Unassembled WGS sequence"/>
</dbReference>
<dbReference type="AlphaFoldDB" id="A0A812LIZ7"/>
<reference evidence="1" key="1">
    <citation type="submission" date="2021-02" db="EMBL/GenBank/DDBJ databases">
        <authorList>
            <person name="Dougan E. K."/>
            <person name="Rhodes N."/>
            <person name="Thang M."/>
            <person name="Chan C."/>
        </authorList>
    </citation>
    <scope>NUCLEOTIDE SEQUENCE</scope>
</reference>
<accession>A0A812LIZ7</accession>